<comment type="similarity">
    <text evidence="2">Belongs to the EamA transporter family.</text>
</comment>
<dbReference type="EMBL" id="CP158252">
    <property type="protein sequence ID" value="XDJ42399.1"/>
    <property type="molecule type" value="Genomic_DNA"/>
</dbReference>
<feature type="transmembrane region" description="Helical" evidence="6">
    <location>
        <begin position="282"/>
        <end position="301"/>
    </location>
</feature>
<dbReference type="AlphaFoldDB" id="A0AB39CKB3"/>
<feature type="domain" description="EamA" evidence="7">
    <location>
        <begin position="162"/>
        <end position="296"/>
    </location>
</feature>
<evidence type="ECO:0000256" key="1">
    <source>
        <dbReference type="ARBA" id="ARBA00004141"/>
    </source>
</evidence>
<feature type="transmembrane region" description="Helical" evidence="6">
    <location>
        <begin position="190"/>
        <end position="210"/>
    </location>
</feature>
<dbReference type="PANTHER" id="PTHR32322">
    <property type="entry name" value="INNER MEMBRANE TRANSPORTER"/>
    <property type="match status" value="1"/>
</dbReference>
<dbReference type="Pfam" id="PF00892">
    <property type="entry name" value="EamA"/>
    <property type="match status" value="2"/>
</dbReference>
<keyword evidence="5 6" id="KW-0472">Membrane</keyword>
<dbReference type="GO" id="GO:0016020">
    <property type="term" value="C:membrane"/>
    <property type="evidence" value="ECO:0007669"/>
    <property type="project" value="UniProtKB-SubCell"/>
</dbReference>
<feature type="transmembrane region" description="Helical" evidence="6">
    <location>
        <begin position="251"/>
        <end position="270"/>
    </location>
</feature>
<comment type="subcellular location">
    <subcellularLocation>
        <location evidence="1">Membrane</location>
        <topology evidence="1">Multi-pass membrane protein</topology>
    </subcellularLocation>
</comment>
<evidence type="ECO:0000256" key="5">
    <source>
        <dbReference type="ARBA" id="ARBA00023136"/>
    </source>
</evidence>
<gene>
    <name evidence="8" type="ORF">ABRY99_02150</name>
</gene>
<dbReference type="InterPro" id="IPR037185">
    <property type="entry name" value="EmrE-like"/>
</dbReference>
<protein>
    <submittedName>
        <fullName evidence="8">EamA family transporter</fullName>
    </submittedName>
</protein>
<feature type="transmembrane region" description="Helical" evidence="6">
    <location>
        <begin position="110"/>
        <end position="127"/>
    </location>
</feature>
<dbReference type="InterPro" id="IPR050638">
    <property type="entry name" value="AA-Vitamin_Transporters"/>
</dbReference>
<feature type="transmembrane region" description="Helical" evidence="6">
    <location>
        <begin position="19"/>
        <end position="38"/>
    </location>
</feature>
<evidence type="ECO:0000256" key="6">
    <source>
        <dbReference type="SAM" id="Phobius"/>
    </source>
</evidence>
<feature type="transmembrane region" description="Helical" evidence="6">
    <location>
        <begin position="222"/>
        <end position="244"/>
    </location>
</feature>
<evidence type="ECO:0000259" key="7">
    <source>
        <dbReference type="Pfam" id="PF00892"/>
    </source>
</evidence>
<organism evidence="8">
    <name type="scientific">Castellaniella ginsengisoli</name>
    <dbReference type="NCBI Taxonomy" id="546114"/>
    <lineage>
        <taxon>Bacteria</taxon>
        <taxon>Pseudomonadati</taxon>
        <taxon>Pseudomonadota</taxon>
        <taxon>Betaproteobacteria</taxon>
        <taxon>Burkholderiales</taxon>
        <taxon>Alcaligenaceae</taxon>
        <taxon>Castellaniella</taxon>
    </lineage>
</organism>
<accession>A0AB39CKB3</accession>
<reference evidence="8" key="1">
    <citation type="submission" date="2024-05" db="EMBL/GenBank/DDBJ databases">
        <authorList>
            <person name="Luo Y.-C."/>
            <person name="Nicholds J."/>
            <person name="Mortimer T."/>
            <person name="Maboni G."/>
        </authorList>
    </citation>
    <scope>NUCLEOTIDE SEQUENCE</scope>
    <source>
        <strain evidence="8">153920</strain>
    </source>
</reference>
<feature type="transmembrane region" description="Helical" evidence="6">
    <location>
        <begin position="81"/>
        <end position="104"/>
    </location>
</feature>
<dbReference type="SUPFAM" id="SSF103481">
    <property type="entry name" value="Multidrug resistance efflux transporter EmrE"/>
    <property type="match status" value="2"/>
</dbReference>
<keyword evidence="4 6" id="KW-1133">Transmembrane helix</keyword>
<evidence type="ECO:0000256" key="3">
    <source>
        <dbReference type="ARBA" id="ARBA00022692"/>
    </source>
</evidence>
<feature type="transmembrane region" description="Helical" evidence="6">
    <location>
        <begin position="50"/>
        <end position="69"/>
    </location>
</feature>
<feature type="transmembrane region" description="Helical" evidence="6">
    <location>
        <begin position="134"/>
        <end position="153"/>
    </location>
</feature>
<evidence type="ECO:0000256" key="4">
    <source>
        <dbReference type="ARBA" id="ARBA00022989"/>
    </source>
</evidence>
<evidence type="ECO:0000313" key="8">
    <source>
        <dbReference type="EMBL" id="XDJ42399.1"/>
    </source>
</evidence>
<keyword evidence="3 6" id="KW-0812">Transmembrane</keyword>
<feature type="transmembrane region" description="Helical" evidence="6">
    <location>
        <begin position="159"/>
        <end position="178"/>
    </location>
</feature>
<dbReference type="InterPro" id="IPR000620">
    <property type="entry name" value="EamA_dom"/>
</dbReference>
<evidence type="ECO:0000256" key="2">
    <source>
        <dbReference type="ARBA" id="ARBA00007362"/>
    </source>
</evidence>
<name>A0AB39CKB3_9BURK</name>
<feature type="domain" description="EamA" evidence="7">
    <location>
        <begin position="20"/>
        <end position="150"/>
    </location>
</feature>
<sequence>MNTEENPPQGAGNRRNERLALMALAGMALVWGYNWVVMKKVLAYVGPFDFSALRTLLGAAALLVVLKALRRPMRIRAWPRVVLLGVLQTGVFSALIQIALLQGGAGKTSILVYTMPFWVIPLAWAAFGERIRGLQWLALALAAAGLLLILEPWHRHAGIASEVLALAAGLCWALATLVAKWIKRDYPMDALPLTAWQMLFGALALCLAAWVVPERPIEPVSYFYGALAYNALLATALAWFLWLFALQHLSAGMAGLSSLGVPVVGVLAGWLELGEVPGGLELSGMILIGVALAVISLRPMGGRR</sequence>
<dbReference type="PANTHER" id="PTHR32322:SF2">
    <property type="entry name" value="EAMA DOMAIN-CONTAINING PROTEIN"/>
    <property type="match status" value="1"/>
</dbReference>
<dbReference type="RefSeq" id="WP_368643653.1">
    <property type="nucleotide sequence ID" value="NZ_CP158252.1"/>
</dbReference>
<proteinExistence type="inferred from homology"/>